<dbReference type="OrthoDB" id="5411678at2759"/>
<feature type="compositionally biased region" description="Low complexity" evidence="1">
    <location>
        <begin position="44"/>
        <end position="53"/>
    </location>
</feature>
<feature type="region of interest" description="Disordered" evidence="1">
    <location>
        <begin position="291"/>
        <end position="345"/>
    </location>
</feature>
<keyword evidence="2" id="KW-0472">Membrane</keyword>
<dbReference type="Proteomes" id="UP000018144">
    <property type="component" value="Unassembled WGS sequence"/>
</dbReference>
<feature type="compositionally biased region" description="Polar residues" evidence="1">
    <location>
        <begin position="1"/>
        <end position="24"/>
    </location>
</feature>
<dbReference type="eggNOG" id="ENOG502S35T">
    <property type="taxonomic scope" value="Eukaryota"/>
</dbReference>
<gene>
    <name evidence="3" type="ORF">PCON_04619</name>
</gene>
<evidence type="ECO:0000256" key="2">
    <source>
        <dbReference type="SAM" id="Phobius"/>
    </source>
</evidence>
<organism evidence="3 4">
    <name type="scientific">Pyronema omphalodes (strain CBS 100304)</name>
    <name type="common">Pyronema confluens</name>
    <dbReference type="NCBI Taxonomy" id="1076935"/>
    <lineage>
        <taxon>Eukaryota</taxon>
        <taxon>Fungi</taxon>
        <taxon>Dikarya</taxon>
        <taxon>Ascomycota</taxon>
        <taxon>Pezizomycotina</taxon>
        <taxon>Pezizomycetes</taxon>
        <taxon>Pezizales</taxon>
        <taxon>Pyronemataceae</taxon>
        <taxon>Pyronema</taxon>
    </lineage>
</organism>
<feature type="compositionally biased region" description="Pro residues" evidence="1">
    <location>
        <begin position="30"/>
        <end position="43"/>
    </location>
</feature>
<dbReference type="EMBL" id="HF936670">
    <property type="protein sequence ID" value="CCX34943.1"/>
    <property type="molecule type" value="Genomic_DNA"/>
</dbReference>
<feature type="compositionally biased region" description="Gly residues" evidence="1">
    <location>
        <begin position="322"/>
        <end position="335"/>
    </location>
</feature>
<evidence type="ECO:0000313" key="3">
    <source>
        <dbReference type="EMBL" id="CCX34943.1"/>
    </source>
</evidence>
<accession>U4LYL1</accession>
<sequence>MESNNATAPIQAPPVTQANTPSPSSAVPNVPTPTNNPTPPPLPATSASQSQSPSAPPPAPSSSTSSQPPPQPTPTPSTSETPSVQAPAPTSTSASPSTVDAVVTKTNNSTVTFFSTQIVPSNTAVPAPPVNPTSSQTIASDAANASNISSVDSGAGGQLNPTAKVVIAVVVPIVGVALIAIALLFFWKKRRRDKEMLAEQRRKEVEDYSFNPNSPAGAMMTAGANSSNGEDAPYNMSESVGYRGWGSTNGGRKVPMGASVGSAPAFSPVGMAYTENTYVDSNGYNGIAPSPGAPSTDGGMSNAPLINPSQGNRPGTADSGPTIGGVAGGIVGNGQGPKNADHEGIRRGISNASSNYSAMTVSDISDGNPPGPYDAQYYAADGGYDEGHNYSGPYQQYPDAAYVPPVIREVSARRNTQIETPASHHYPQQGNSGIAQNF</sequence>
<dbReference type="OMA" id="FDEHNPE"/>
<evidence type="ECO:0000313" key="4">
    <source>
        <dbReference type="Proteomes" id="UP000018144"/>
    </source>
</evidence>
<feature type="compositionally biased region" description="Low complexity" evidence="1">
    <location>
        <begin position="76"/>
        <end position="99"/>
    </location>
</feature>
<protein>
    <submittedName>
        <fullName evidence="3">Uncharacterized protein</fullName>
    </submittedName>
</protein>
<feature type="region of interest" description="Disordered" evidence="1">
    <location>
        <begin position="1"/>
        <end position="99"/>
    </location>
</feature>
<keyword evidence="2" id="KW-0812">Transmembrane</keyword>
<keyword evidence="4" id="KW-1185">Reference proteome</keyword>
<evidence type="ECO:0000256" key="1">
    <source>
        <dbReference type="SAM" id="MobiDB-lite"/>
    </source>
</evidence>
<dbReference type="AlphaFoldDB" id="U4LYL1"/>
<reference evidence="3 4" key="1">
    <citation type="journal article" date="2013" name="PLoS Genet.">
        <title>The genome and development-dependent transcriptomes of Pyronema confluens: a window into fungal evolution.</title>
        <authorList>
            <person name="Traeger S."/>
            <person name="Altegoer F."/>
            <person name="Freitag M."/>
            <person name="Gabaldon T."/>
            <person name="Kempken F."/>
            <person name="Kumar A."/>
            <person name="Marcet-Houben M."/>
            <person name="Poggeler S."/>
            <person name="Stajich J.E."/>
            <person name="Nowrousian M."/>
        </authorList>
    </citation>
    <scope>NUCLEOTIDE SEQUENCE [LARGE SCALE GENOMIC DNA]</scope>
    <source>
        <strain evidence="4">CBS 100304</strain>
        <tissue evidence="3">Vegetative mycelium</tissue>
    </source>
</reference>
<feature type="transmembrane region" description="Helical" evidence="2">
    <location>
        <begin position="165"/>
        <end position="187"/>
    </location>
</feature>
<name>U4LYL1_PYROM</name>
<keyword evidence="2" id="KW-1133">Transmembrane helix</keyword>
<proteinExistence type="predicted"/>
<dbReference type="STRING" id="1076935.U4LYL1"/>